<name>A0AAF0Z8P8_9CHRO</name>
<dbReference type="Pfam" id="PF13448">
    <property type="entry name" value="DUF4114"/>
    <property type="match status" value="1"/>
</dbReference>
<evidence type="ECO:0000259" key="1">
    <source>
        <dbReference type="Pfam" id="PF13448"/>
    </source>
</evidence>
<dbReference type="EMBL" id="CP138348">
    <property type="protein sequence ID" value="WPF87453.1"/>
    <property type="molecule type" value="Genomic_DNA"/>
</dbReference>
<evidence type="ECO:0000313" key="2">
    <source>
        <dbReference type="EMBL" id="WPF87453.1"/>
    </source>
</evidence>
<sequence length="68" mass="7562">MSLFISNGCFEDALSGFADVYFPFLRANTDKLDHIRLLADNTFGFEDLANGGDRDFNHLIISLNSTST</sequence>
<dbReference type="AlphaFoldDB" id="A0AAF0Z8P8"/>
<reference evidence="2" key="1">
    <citation type="submission" date="2023-11" db="EMBL/GenBank/DDBJ databases">
        <title>Genome sequence of Cyanobacterium aponinum BCRC AL20115.</title>
        <authorList>
            <person name="Chang H.-Y."/>
            <person name="Lin K.-M."/>
            <person name="Hsueh H.-T."/>
            <person name="Chu H.-A."/>
            <person name="Kuo C.-H."/>
        </authorList>
    </citation>
    <scope>NUCLEOTIDE SEQUENCE</scope>
    <source>
        <strain evidence="2">AL20115</strain>
    </source>
</reference>
<gene>
    <name evidence="2" type="ORF">SAY89_11625</name>
</gene>
<accession>A0AAF0Z8P8</accession>
<feature type="domain" description="DUF4114" evidence="1">
    <location>
        <begin position="5"/>
        <end position="65"/>
    </location>
</feature>
<proteinExistence type="predicted"/>
<dbReference type="InterPro" id="IPR025193">
    <property type="entry name" value="DUF4114"/>
</dbReference>
<dbReference type="RefSeq" id="WP_320001021.1">
    <property type="nucleotide sequence ID" value="NZ_CP138348.1"/>
</dbReference>
<organism evidence="2">
    <name type="scientific">Cyanobacterium aponinum AL20115</name>
    <dbReference type="NCBI Taxonomy" id="3090662"/>
    <lineage>
        <taxon>Bacteria</taxon>
        <taxon>Bacillati</taxon>
        <taxon>Cyanobacteriota</taxon>
        <taxon>Cyanophyceae</taxon>
        <taxon>Oscillatoriophycideae</taxon>
        <taxon>Chroococcales</taxon>
        <taxon>Geminocystaceae</taxon>
        <taxon>Cyanobacterium</taxon>
    </lineage>
</organism>
<protein>
    <submittedName>
        <fullName evidence="2">DUF4114 domain-containing protein</fullName>
    </submittedName>
</protein>